<protein>
    <submittedName>
        <fullName evidence="1">Uncharacterized protein</fullName>
    </submittedName>
</protein>
<reference evidence="1 2" key="1">
    <citation type="submission" date="2019-11" db="EMBL/GenBank/DDBJ databases">
        <title>FDA dAtabase for Regulatory Grade micrObial Sequences (FDA-ARGOS): Supporting development and validation of Infectious Disease Dx tests.</title>
        <authorList>
            <person name="Patel R."/>
            <person name="Rucinski S."/>
            <person name="Tallon L."/>
            <person name="Sadzewicz L."/>
            <person name="Vavikolanu K."/>
            <person name="Mehta A."/>
            <person name="Aluvathingal J."/>
            <person name="Nadendla S."/>
            <person name="Nandy P."/>
            <person name="Geyer C."/>
            <person name="Yan Y."/>
            <person name="Sichtig H."/>
        </authorList>
    </citation>
    <scope>NUCLEOTIDE SEQUENCE [LARGE SCALE GENOMIC DNA]</scope>
    <source>
        <strain evidence="1 2">FDAARGOS_557</strain>
    </source>
</reference>
<organism evidence="1 2">
    <name type="scientific">Acinetobacter lwoffii</name>
    <dbReference type="NCBI Taxonomy" id="28090"/>
    <lineage>
        <taxon>Bacteria</taxon>
        <taxon>Pseudomonadati</taxon>
        <taxon>Pseudomonadota</taxon>
        <taxon>Gammaproteobacteria</taxon>
        <taxon>Moraxellales</taxon>
        <taxon>Moraxellaceae</taxon>
        <taxon>Acinetobacter</taxon>
    </lineage>
</organism>
<dbReference type="RefSeq" id="WP_017397829.1">
    <property type="nucleotide sequence ID" value="NZ_CP054803.1"/>
</dbReference>
<gene>
    <name evidence="1" type="ORF">FOB19_10890</name>
</gene>
<dbReference type="EMBL" id="CP054803">
    <property type="protein sequence ID" value="QKU21860.1"/>
    <property type="molecule type" value="Genomic_DNA"/>
</dbReference>
<proteinExistence type="predicted"/>
<dbReference type="Proteomes" id="UP000509126">
    <property type="component" value="Chromosome"/>
</dbReference>
<evidence type="ECO:0000313" key="1">
    <source>
        <dbReference type="EMBL" id="QKU21860.1"/>
    </source>
</evidence>
<dbReference type="AlphaFoldDB" id="A0A3D0T8L0"/>
<name>A0A3D0T8L0_ACILW</name>
<sequence>MRDFKVGQTVTHDSPCWKPQGKLTIVKVDIGRRSGLKIITATDESGKEFTAVEGVFHAT</sequence>
<evidence type="ECO:0000313" key="2">
    <source>
        <dbReference type="Proteomes" id="UP000509126"/>
    </source>
</evidence>
<accession>A0A3D0T8L0</accession>